<dbReference type="Proteomes" id="UP000007431">
    <property type="component" value="Unassembled WGS sequence"/>
</dbReference>
<keyword evidence="3" id="KW-1185">Reference proteome</keyword>
<dbReference type="HOGENOM" id="CLU_588139_0_0_1"/>
<accession>D8PVA6</accession>
<reference evidence="2 3" key="1">
    <citation type="journal article" date="2010" name="Nat. Biotechnol.">
        <title>Genome sequence of the model mushroom Schizophyllum commune.</title>
        <authorList>
            <person name="Ohm R.A."/>
            <person name="de Jong J.F."/>
            <person name="Lugones L.G."/>
            <person name="Aerts A."/>
            <person name="Kothe E."/>
            <person name="Stajich J.E."/>
            <person name="de Vries R.P."/>
            <person name="Record E."/>
            <person name="Levasseur A."/>
            <person name="Baker S.E."/>
            <person name="Bartholomew K.A."/>
            <person name="Coutinho P.M."/>
            <person name="Erdmann S."/>
            <person name="Fowler T.J."/>
            <person name="Gathman A.C."/>
            <person name="Lombard V."/>
            <person name="Henrissat B."/>
            <person name="Knabe N."/>
            <person name="Kuees U."/>
            <person name="Lilly W.W."/>
            <person name="Lindquist E."/>
            <person name="Lucas S."/>
            <person name="Magnuson J.K."/>
            <person name="Piumi F."/>
            <person name="Raudaskoski M."/>
            <person name="Salamov A."/>
            <person name="Schmutz J."/>
            <person name="Schwarze F.W.M.R."/>
            <person name="vanKuyk P.A."/>
            <person name="Horton J.S."/>
            <person name="Grigoriev I.V."/>
            <person name="Woesten H.A.B."/>
        </authorList>
    </citation>
    <scope>NUCLEOTIDE SEQUENCE [LARGE SCALE GENOMIC DNA]</scope>
    <source>
        <strain evidence="3">H4-8 / FGSC 9210</strain>
    </source>
</reference>
<organism evidence="3">
    <name type="scientific">Schizophyllum commune (strain H4-8 / FGSC 9210)</name>
    <name type="common">Split gill fungus</name>
    <dbReference type="NCBI Taxonomy" id="578458"/>
    <lineage>
        <taxon>Eukaryota</taxon>
        <taxon>Fungi</taxon>
        <taxon>Dikarya</taxon>
        <taxon>Basidiomycota</taxon>
        <taxon>Agaricomycotina</taxon>
        <taxon>Agaricomycetes</taxon>
        <taxon>Agaricomycetidae</taxon>
        <taxon>Agaricales</taxon>
        <taxon>Schizophyllaceae</taxon>
        <taxon>Schizophyllum</taxon>
    </lineage>
</organism>
<dbReference type="Pfam" id="PF00646">
    <property type="entry name" value="F-box"/>
    <property type="match status" value="1"/>
</dbReference>
<dbReference type="InterPro" id="IPR001810">
    <property type="entry name" value="F-box_dom"/>
</dbReference>
<feature type="non-terminal residue" evidence="2">
    <location>
        <position position="465"/>
    </location>
</feature>
<sequence length="465" mass="51930">MYQLCALSGHGEAPACGDTGARDKGRVIGMIRFWFRSHAPDDRSGRILTSSTFVPRSTKSFIQVFAEDPRVVLTRASQEDMTASLERPSPAQECPEDVLHEILKWVDALGAAACAVVCRNWYLASRMRLYSSIKLDTSDVERMSSLLWTLVEAAPKTSLAFVRDVYILYERNLDKVPRAGLFSFLYRLPSIHNLLSLRIWLMTYDFDFAEAAFAPISALRSLKSITLEGKFLDLAQAPNRNIFTLISSPSLRRAHLEFGAPSQFNAECDVPTNITWLTVEPNSFLGWFRRLANPSLTKSLTRLDIIMSVIVNKKNVTVEPLRLFTRLTHLVIKTDVGGQPLLHEVVGHMPALRALYAGWGTWNERLYDVLPPALHSLWLDVGNDSHSPRLSNLPIERFAQHGLRALAIVCTGQDAPEVSEETASALDAGLIFRVYKGAPPDVLDERLLMQPDGEPIGVSPEHIPQ</sequence>
<gene>
    <name evidence="2" type="ORF">SCHCODRAFT_105128</name>
</gene>
<dbReference type="InterPro" id="IPR036047">
    <property type="entry name" value="F-box-like_dom_sf"/>
</dbReference>
<proteinExistence type="predicted"/>
<feature type="domain" description="F-box" evidence="1">
    <location>
        <begin position="95"/>
        <end position="127"/>
    </location>
</feature>
<dbReference type="OrthoDB" id="2922264at2759"/>
<dbReference type="EMBL" id="GL377303">
    <property type="protein sequence ID" value="EFJ00835.1"/>
    <property type="molecule type" value="Genomic_DNA"/>
</dbReference>
<evidence type="ECO:0000313" key="3">
    <source>
        <dbReference type="Proteomes" id="UP000007431"/>
    </source>
</evidence>
<dbReference type="AlphaFoldDB" id="D8PVA6"/>
<evidence type="ECO:0000313" key="2">
    <source>
        <dbReference type="EMBL" id="EFJ00835.1"/>
    </source>
</evidence>
<dbReference type="VEuPathDB" id="FungiDB:SCHCODRAFT_02695646"/>
<dbReference type="GeneID" id="9595426"/>
<dbReference type="InParanoid" id="D8PVA6"/>
<dbReference type="KEGG" id="scm:SCHCO_02695646"/>
<dbReference type="SUPFAM" id="SSF81383">
    <property type="entry name" value="F-box domain"/>
    <property type="match status" value="1"/>
</dbReference>
<protein>
    <recommendedName>
        <fullName evidence="1">F-box domain-containing protein</fullName>
    </recommendedName>
</protein>
<evidence type="ECO:0000259" key="1">
    <source>
        <dbReference type="Pfam" id="PF00646"/>
    </source>
</evidence>
<name>D8PVA6_SCHCM</name>